<dbReference type="InterPro" id="IPR008965">
    <property type="entry name" value="CBM2/CBM3_carb-bd_dom_sf"/>
</dbReference>
<keyword evidence="3" id="KW-0325">Glycoprotein</keyword>
<evidence type="ECO:0000313" key="9">
    <source>
        <dbReference type="Proteomes" id="UP000036987"/>
    </source>
</evidence>
<keyword evidence="5" id="KW-0812">Transmembrane</keyword>
<keyword evidence="2 6" id="KW-0732">Signal</keyword>
<dbReference type="Pfam" id="PF04833">
    <property type="entry name" value="COBRA"/>
    <property type="match status" value="1"/>
</dbReference>
<feature type="signal peptide" evidence="6">
    <location>
        <begin position="1"/>
        <end position="24"/>
    </location>
</feature>
<dbReference type="OMA" id="PVEINWH"/>
<dbReference type="InterPro" id="IPR006918">
    <property type="entry name" value="COBRA_pln"/>
</dbReference>
<dbReference type="GO" id="GO:0005886">
    <property type="term" value="C:plasma membrane"/>
    <property type="evidence" value="ECO:0000318"/>
    <property type="project" value="GO_Central"/>
</dbReference>
<feature type="transmembrane region" description="Helical" evidence="5">
    <location>
        <begin position="434"/>
        <end position="454"/>
    </location>
</feature>
<feature type="chain" id="PRO_5005527826" description="COBRA-like protein" evidence="6">
    <location>
        <begin position="25"/>
        <end position="455"/>
    </location>
</feature>
<comment type="similarity">
    <text evidence="1 4">Belongs to the COBRA family.</text>
</comment>
<sequence>MDQQLLVIPLLVFLAFFTADWADAYDAMDPDGNIIVRWDILEWDTDWNGYRASVTILNTQLYRHIGNPGWKLSWEWPKEEVILAMWGGEATLRGNCSRFAGKPPHCCNKLPVIVDLLPNAPMDRQITNCCRGGLLSSRMENESNASSTFLMDVRYITAVNGSEFSREFGTNTSSLAMPTKFSIGVDGYTCSQPKEAEQTRFPVDSGRRHEEAIRTLKITCTYAQKASQHHCCVTFSSFYNKTIVPCPLCSCACRGKPPESCSEKGQVPEDLKTLSPDDYNPSYVLCSDHMCPVEINWHVMYNHRNEWRVRVSIRNFNMMKNYSDWSLVVQHPNLDQLKTSFSFFYKPLDIYTGHRNVSGVFWGIKHYNDMLLQYGENSMVQSDISLNKITSQFTLKNGWVFPRRIDFDGVKCVMPGVGVYPINSKITENDGIKAAAPCWVLSSFPLLIILIILFR</sequence>
<dbReference type="GO" id="GO:0010215">
    <property type="term" value="P:cellulose microfibril organization"/>
    <property type="evidence" value="ECO:0007669"/>
    <property type="project" value="InterPro"/>
</dbReference>
<name>A0A0K9PLR6_ZOSMR</name>
<evidence type="ECO:0000313" key="8">
    <source>
        <dbReference type="EMBL" id="KMZ69909.1"/>
    </source>
</evidence>
<keyword evidence="9" id="KW-1185">Reference proteome</keyword>
<evidence type="ECO:0000256" key="6">
    <source>
        <dbReference type="SAM" id="SignalP"/>
    </source>
</evidence>
<feature type="domain" description="COBRA C-terminal" evidence="7">
    <location>
        <begin position="230"/>
        <end position="415"/>
    </location>
</feature>
<dbReference type="PANTHER" id="PTHR31673">
    <property type="entry name" value="PROTEIN COBRA"/>
    <property type="match status" value="1"/>
</dbReference>
<evidence type="ECO:0000259" key="7">
    <source>
        <dbReference type="Pfam" id="PF25079"/>
    </source>
</evidence>
<reference evidence="9" key="1">
    <citation type="journal article" date="2016" name="Nature">
        <title>The genome of the seagrass Zostera marina reveals angiosperm adaptation to the sea.</title>
        <authorList>
            <person name="Olsen J.L."/>
            <person name="Rouze P."/>
            <person name="Verhelst B."/>
            <person name="Lin Y.-C."/>
            <person name="Bayer T."/>
            <person name="Collen J."/>
            <person name="Dattolo E."/>
            <person name="De Paoli E."/>
            <person name="Dittami S."/>
            <person name="Maumus F."/>
            <person name="Michel G."/>
            <person name="Kersting A."/>
            <person name="Lauritano C."/>
            <person name="Lohaus R."/>
            <person name="Toepel M."/>
            <person name="Tonon T."/>
            <person name="Vanneste K."/>
            <person name="Amirebrahimi M."/>
            <person name="Brakel J."/>
            <person name="Bostroem C."/>
            <person name="Chovatia M."/>
            <person name="Grimwood J."/>
            <person name="Jenkins J.W."/>
            <person name="Jueterbock A."/>
            <person name="Mraz A."/>
            <person name="Stam W.T."/>
            <person name="Tice H."/>
            <person name="Bornberg-Bauer E."/>
            <person name="Green P.J."/>
            <person name="Pearson G.A."/>
            <person name="Procaccini G."/>
            <person name="Duarte C.M."/>
            <person name="Schmutz J."/>
            <person name="Reusch T.B.H."/>
            <person name="Van de Peer Y."/>
        </authorList>
    </citation>
    <scope>NUCLEOTIDE SEQUENCE [LARGE SCALE GENOMIC DNA]</scope>
    <source>
        <strain evidence="9">cv. Finnish</strain>
    </source>
</reference>
<dbReference type="Pfam" id="PF25079">
    <property type="entry name" value="COB_C"/>
    <property type="match status" value="1"/>
</dbReference>
<dbReference type="PIRSF" id="PIRSF038122">
    <property type="entry name" value="COBRA"/>
    <property type="match status" value="1"/>
</dbReference>
<keyword evidence="5" id="KW-1133">Transmembrane helix</keyword>
<accession>A0A0K9PLR6</accession>
<dbReference type="AlphaFoldDB" id="A0A0K9PLR6"/>
<evidence type="ECO:0000256" key="1">
    <source>
        <dbReference type="ARBA" id="ARBA00005507"/>
    </source>
</evidence>
<protein>
    <recommendedName>
        <fullName evidence="4">COBRA-like protein</fullName>
    </recommendedName>
</protein>
<dbReference type="STRING" id="29655.A0A0K9PLR6"/>
<evidence type="ECO:0000256" key="2">
    <source>
        <dbReference type="ARBA" id="ARBA00022729"/>
    </source>
</evidence>
<proteinExistence type="inferred from homology"/>
<dbReference type="SUPFAM" id="SSF49384">
    <property type="entry name" value="Carbohydrate-binding domain"/>
    <property type="match status" value="1"/>
</dbReference>
<dbReference type="EMBL" id="LFYR01000740">
    <property type="protein sequence ID" value="KMZ69909.1"/>
    <property type="molecule type" value="Genomic_DNA"/>
</dbReference>
<dbReference type="InterPro" id="IPR056900">
    <property type="entry name" value="COB_C"/>
</dbReference>
<dbReference type="PANTHER" id="PTHR31673:SF45">
    <property type="entry name" value="COBRA-LIKE PROTEIN 1"/>
    <property type="match status" value="1"/>
</dbReference>
<evidence type="ECO:0000256" key="4">
    <source>
        <dbReference type="PIRNR" id="PIRNR038122"/>
    </source>
</evidence>
<evidence type="ECO:0000256" key="5">
    <source>
        <dbReference type="SAM" id="Phobius"/>
    </source>
</evidence>
<organism evidence="8 9">
    <name type="scientific">Zostera marina</name>
    <name type="common">Eelgrass</name>
    <dbReference type="NCBI Taxonomy" id="29655"/>
    <lineage>
        <taxon>Eukaryota</taxon>
        <taxon>Viridiplantae</taxon>
        <taxon>Streptophyta</taxon>
        <taxon>Embryophyta</taxon>
        <taxon>Tracheophyta</taxon>
        <taxon>Spermatophyta</taxon>
        <taxon>Magnoliopsida</taxon>
        <taxon>Liliopsida</taxon>
        <taxon>Zosteraceae</taxon>
        <taxon>Zostera</taxon>
    </lineage>
</organism>
<dbReference type="GO" id="GO:0052324">
    <property type="term" value="P:plant-type cell wall cellulose biosynthetic process"/>
    <property type="evidence" value="ECO:0000318"/>
    <property type="project" value="GO_Central"/>
</dbReference>
<dbReference type="Proteomes" id="UP000036987">
    <property type="component" value="Unassembled WGS sequence"/>
</dbReference>
<dbReference type="GO" id="GO:0030246">
    <property type="term" value="F:carbohydrate binding"/>
    <property type="evidence" value="ECO:0007669"/>
    <property type="project" value="InterPro"/>
</dbReference>
<gene>
    <name evidence="8" type="ORF">ZOSMA_203G00310</name>
</gene>
<evidence type="ECO:0000256" key="3">
    <source>
        <dbReference type="ARBA" id="ARBA00023180"/>
    </source>
</evidence>
<keyword evidence="5" id="KW-0472">Membrane</keyword>
<comment type="caution">
    <text evidence="8">The sequence shown here is derived from an EMBL/GenBank/DDBJ whole genome shotgun (WGS) entry which is preliminary data.</text>
</comment>